<dbReference type="SUPFAM" id="SSF46689">
    <property type="entry name" value="Homeodomain-like"/>
    <property type="match status" value="1"/>
</dbReference>
<dbReference type="PANTHER" id="PTHR35004:SF7">
    <property type="entry name" value="INTEGRASE PROTEIN"/>
    <property type="match status" value="1"/>
</dbReference>
<dbReference type="Gene3D" id="3.30.420.10">
    <property type="entry name" value="Ribonuclease H-like superfamily/Ribonuclease H"/>
    <property type="match status" value="1"/>
</dbReference>
<proteinExistence type="predicted"/>
<dbReference type="Pfam" id="PF13551">
    <property type="entry name" value="HTH_29"/>
    <property type="match status" value="1"/>
</dbReference>
<dbReference type="EMBL" id="SJPZ01000002">
    <property type="protein sequence ID" value="TWU62635.1"/>
    <property type="molecule type" value="Genomic_DNA"/>
</dbReference>
<feature type="domain" description="Integrase catalytic" evidence="1">
    <location>
        <begin position="158"/>
        <end position="334"/>
    </location>
</feature>
<accession>A0A5C6FK24</accession>
<dbReference type="RefSeq" id="WP_146415405.1">
    <property type="nucleotide sequence ID" value="NZ_SJPZ01000002.1"/>
</dbReference>
<dbReference type="GO" id="GO:0003676">
    <property type="term" value="F:nucleic acid binding"/>
    <property type="evidence" value="ECO:0007669"/>
    <property type="project" value="InterPro"/>
</dbReference>
<dbReference type="PANTHER" id="PTHR35004">
    <property type="entry name" value="TRANSPOSASE RV3428C-RELATED"/>
    <property type="match status" value="1"/>
</dbReference>
<sequence length="350" mass="40263">MSTEKKIIKARVGVLELARQLGNVSEACKIMGYSRDTFYRYKELYDTGGEEALKDISRRKPLAKNRVDPEIEEAVCEIAIENPALGQVRVSNELRKNGLFVSPGGVRTIWLRHDLETMKKRLKALEAKVAQDGFVLTEEQLVALEKAKQEKEAHGQIETEHPGYLGSQDTFYVGTLKGVGRVYQQTFVDTYTRVAFAKLYTQKHAITAADMLNDRVCPFFEEHDIPLLRILTDRGTEYCGKKDQHEYQLYLALEDIDHTKCKAKSPQTNGICERFHKTILEEFYQIAFRKKIYATIEELQADLDQWIDKYNQERPHSGRYCYGKTPMETFSDSIELAKEKILDNTQLTTV</sequence>
<evidence type="ECO:0000313" key="2">
    <source>
        <dbReference type="EMBL" id="TWU62635.1"/>
    </source>
</evidence>
<organism evidence="2 3">
    <name type="scientific">Crateriforma conspicua</name>
    <dbReference type="NCBI Taxonomy" id="2527996"/>
    <lineage>
        <taxon>Bacteria</taxon>
        <taxon>Pseudomonadati</taxon>
        <taxon>Planctomycetota</taxon>
        <taxon>Planctomycetia</taxon>
        <taxon>Planctomycetales</taxon>
        <taxon>Planctomycetaceae</taxon>
        <taxon>Crateriforma</taxon>
    </lineage>
</organism>
<dbReference type="SUPFAM" id="SSF53098">
    <property type="entry name" value="Ribonuclease H-like"/>
    <property type="match status" value="1"/>
</dbReference>
<dbReference type="InterPro" id="IPR009057">
    <property type="entry name" value="Homeodomain-like_sf"/>
</dbReference>
<gene>
    <name evidence="2" type="ORF">V7x_43700</name>
</gene>
<name>A0A5C6FK24_9PLAN</name>
<dbReference type="InterPro" id="IPR001584">
    <property type="entry name" value="Integrase_cat-core"/>
</dbReference>
<dbReference type="InterPro" id="IPR012337">
    <property type="entry name" value="RNaseH-like_sf"/>
</dbReference>
<dbReference type="InterPro" id="IPR036397">
    <property type="entry name" value="RNaseH_sf"/>
</dbReference>
<dbReference type="PROSITE" id="PS50994">
    <property type="entry name" value="INTEGRASE"/>
    <property type="match status" value="1"/>
</dbReference>
<dbReference type="AlphaFoldDB" id="A0A5C6FK24"/>
<evidence type="ECO:0000259" key="1">
    <source>
        <dbReference type="PROSITE" id="PS50994"/>
    </source>
</evidence>
<protein>
    <submittedName>
        <fullName evidence="2">Integrase core domain protein</fullName>
    </submittedName>
</protein>
<evidence type="ECO:0000313" key="3">
    <source>
        <dbReference type="Proteomes" id="UP000316476"/>
    </source>
</evidence>
<dbReference type="InterPro" id="IPR047656">
    <property type="entry name" value="IS481-like_transpos"/>
</dbReference>
<comment type="caution">
    <text evidence="2">The sequence shown here is derived from an EMBL/GenBank/DDBJ whole genome shotgun (WGS) entry which is preliminary data.</text>
</comment>
<dbReference type="NCBIfam" id="NF033577">
    <property type="entry name" value="transpos_IS481"/>
    <property type="match status" value="1"/>
</dbReference>
<dbReference type="Pfam" id="PF13683">
    <property type="entry name" value="rve_3"/>
    <property type="match status" value="1"/>
</dbReference>
<dbReference type="OrthoDB" id="239066at2"/>
<reference evidence="2 3" key="1">
    <citation type="submission" date="2019-02" db="EMBL/GenBank/DDBJ databases">
        <title>Deep-cultivation of Planctomycetes and their phenomic and genomic characterization uncovers novel biology.</title>
        <authorList>
            <person name="Wiegand S."/>
            <person name="Jogler M."/>
            <person name="Boedeker C."/>
            <person name="Pinto D."/>
            <person name="Vollmers J."/>
            <person name="Rivas-Marin E."/>
            <person name="Kohn T."/>
            <person name="Peeters S.H."/>
            <person name="Heuer A."/>
            <person name="Rast P."/>
            <person name="Oberbeckmann S."/>
            <person name="Bunk B."/>
            <person name="Jeske O."/>
            <person name="Meyerdierks A."/>
            <person name="Storesund J.E."/>
            <person name="Kallscheuer N."/>
            <person name="Luecker S."/>
            <person name="Lage O.M."/>
            <person name="Pohl T."/>
            <person name="Merkel B.J."/>
            <person name="Hornburger P."/>
            <person name="Mueller R.-W."/>
            <person name="Bruemmer F."/>
            <person name="Labrenz M."/>
            <person name="Spormann A.M."/>
            <person name="Op Den Camp H."/>
            <person name="Overmann J."/>
            <person name="Amann R."/>
            <person name="Jetten M.S.M."/>
            <person name="Mascher T."/>
            <person name="Medema M.H."/>
            <person name="Devos D.P."/>
            <person name="Kaster A.-K."/>
            <person name="Ovreas L."/>
            <person name="Rohde M."/>
            <person name="Galperin M.Y."/>
            <person name="Jogler C."/>
        </authorList>
    </citation>
    <scope>NUCLEOTIDE SEQUENCE [LARGE SCALE GENOMIC DNA]</scope>
    <source>
        <strain evidence="2 3">V7</strain>
    </source>
</reference>
<dbReference type="Proteomes" id="UP000316476">
    <property type="component" value="Unassembled WGS sequence"/>
</dbReference>
<dbReference type="GO" id="GO:0015074">
    <property type="term" value="P:DNA integration"/>
    <property type="evidence" value="ECO:0007669"/>
    <property type="project" value="InterPro"/>
</dbReference>